<sequence>MDAYNAVRAITLRPLLSATASPSLTVAAAAAAAAASSTRHQTNPFTPAYVEELLTPRLLFSAIPGVSQLVACLLCDAVRLRHEQQRQQRSAKADSGSSVSNTNTSASTAPPPSPRSTLESQQAMEHDDVAAGVAPLPFPPARCGDVLRCIARVFAELLPSFSSYSASSSPSTVAAPLPLKRIAYLIERAAVSHVFRYLLPHCATASEDTQHALQSVFDAVRCATTSTNSSSSASAAGSAGGDHGSRAASASNASAATCNEMAQLLTDILAATRDISSAQLTPLLEELAGASCTLRPPSKTSSSWSTVSARGVGGNGGSSTALAGVLAANNDVRGPTQLRGGALVTARVLMEQADVVLQPAVAAWAVSEFNEGVEELLAAGVLQEEADVEDDSDKEERDDALKDQEDKNRPPPQQQRQQRTRDTQLSRRGRGLRKVARVLEVVVALTELSVDLVSQVLPTIAPHLELPNDDLRLLLVRGFGAVFAAHDAAVSTYTSIFTGPFLSRFLDVRPAIRMEALRVSSMLLAQCVVRSGANNSEHVSADAYANCAAQQAQLWGAFRLCWSRSLTDPHVLVRKQAVCSVIEAALTSPLLFQQPQQAQTQSQPQPSTFLAQTVGLRTRDKNKRVRDTAVEGLTRLYHAYQLSWIPNAVLDATRVEAGGSSSSTSAGAGAGAAAVSTAVMLAEAVVENLLPSPSATPLPSNVHMDECGKQETLARWMGSANASATRSSIGRANLALFDFELPGNYDRPRVKTEITTNDEERRTRDEGDALLGFAPVAATTEETATTAAAAVVEPSPTRRSQHALSPAAPATATYVDGLLHLCRSLDAAHFTQLLRLAEKKPQLRLAVQKLFEFHAAVKASNGDVKSVEGQQRINAIHRLLRFLQDTTGAQRGEWDALFRAKDDTVRRALLRACDSSHLDWVDVRDVLLRSLRGRVSPDVFAFVKNALVPQLLWPTRRDHLHELMRRLHRCIYVSDRAEVVVDTPEAVAVLRALLFLTAGAPSYHVLSAAGLAEALQAAATQSTAPPPVWCALLLQALQQWATAAASASCPNGTNEKMRTLVAPEQRDALVRALRAMALASLPMQRVAVKKNEAKRSSAASSSASSSSTTATSSPLASLKQLAKQATRTLLALVQVAEFAQGAAAALQSLVADLTHELTHGRALTNDVKTVAWLASVQALSAHPRASSALRVAAATGSPAVTSTSTSSSSSTPESAEAQLPPLLPHLDTLLLAAVRDVSDSAEQAKLPKPQTSTAPAAASSGHQKEEEEAVMTAVMPPATYPSYPLTLTMSVAAAIVDGTSKVMTRLALSCPTANGLRAAAVSAVLESLLQGYKAVAGLSCGRAGPSSIASCQRRLAVEKQLVKLLATPTPAIAKEMAAAVVLSVEEEAQVREAVQAKLASLLLQRSCDMRVGALLLLTAISEDTKSSYHRLRSLVESIGDHLRGRQASQGVSLSSPAALYCYWEYAIPFVVLFLAHHPYYATEEAEMQFLNFQRVWHLLIGELFRHGTQCAGFVAELLSNIKRSDDALDPSSNATRVMCDLGSRVLLECLGQRQSRAEDLRRYPGAILLPSFFVKTAQSSPQKLLETVYLPDNVRVAPNAAFRLAPASTTGGAGATLGGSRGSSRQATSRAPSLAALDDAPAKTGRSSVVHVQQQQQQRTPSTQRKRPRSPSVEVAVAVDSPAASPSLSPSVTRRERSERAAASASPLPSSAPSSASSSSSPQRSQTEPALADSSATPLSSSAHATAAKEEEEVKMRRKAIQKGAVDVALKELFAGLTKPQIAQLRWKVVRARLEEAIQEAEAEFEAQQQLQQLQHRREGFVGQATLTKPPAVMVAEGNLEALLQYAKDQLRVWYNAAAA</sequence>
<feature type="compositionally biased region" description="Low complexity" evidence="7">
    <location>
        <begin position="1622"/>
        <end position="1639"/>
    </location>
</feature>
<dbReference type="OrthoDB" id="200660at2759"/>
<evidence type="ECO:0008006" key="10">
    <source>
        <dbReference type="Google" id="ProtNLM"/>
    </source>
</evidence>
<evidence type="ECO:0000256" key="6">
    <source>
        <dbReference type="SAM" id="Coils"/>
    </source>
</evidence>
<feature type="compositionally biased region" description="Acidic residues" evidence="7">
    <location>
        <begin position="384"/>
        <end position="393"/>
    </location>
</feature>
<dbReference type="OMA" id="ALYCYWE"/>
<evidence type="ECO:0000256" key="4">
    <source>
        <dbReference type="ARBA" id="ARBA00023242"/>
    </source>
</evidence>
<evidence type="ECO:0000256" key="3">
    <source>
        <dbReference type="ARBA" id="ARBA00022776"/>
    </source>
</evidence>
<dbReference type="GO" id="GO:0006281">
    <property type="term" value="P:DNA repair"/>
    <property type="evidence" value="ECO:0007669"/>
    <property type="project" value="TreeGrafter"/>
</dbReference>
<feature type="compositionally biased region" description="Low complexity" evidence="7">
    <location>
        <begin position="227"/>
        <end position="237"/>
    </location>
</feature>
<keyword evidence="3" id="KW-0498">Mitosis</keyword>
<feature type="compositionally biased region" description="Polar residues" evidence="7">
    <location>
        <begin position="1734"/>
        <end position="1744"/>
    </location>
</feature>
<feature type="compositionally biased region" description="Low complexity" evidence="7">
    <location>
        <begin position="95"/>
        <end position="108"/>
    </location>
</feature>
<dbReference type="PANTHER" id="PTHR12663:SF0">
    <property type="entry name" value="PRECOCIOUS DISSOCIATION OF SISTERS 5, ISOFORM A"/>
    <property type="match status" value="1"/>
</dbReference>
<dbReference type="RefSeq" id="XP_015655477.1">
    <property type="nucleotide sequence ID" value="XM_015806000.1"/>
</dbReference>
<keyword evidence="5" id="KW-0131">Cell cycle</keyword>
<feature type="compositionally biased region" description="Low complexity" evidence="7">
    <location>
        <begin position="1646"/>
        <end position="1663"/>
    </location>
</feature>
<dbReference type="GO" id="GO:0000785">
    <property type="term" value="C:chromatin"/>
    <property type="evidence" value="ECO:0007669"/>
    <property type="project" value="TreeGrafter"/>
</dbReference>
<comment type="subcellular location">
    <subcellularLocation>
        <location evidence="1">Nucleus</location>
    </subcellularLocation>
</comment>
<dbReference type="GO" id="GO:0051301">
    <property type="term" value="P:cell division"/>
    <property type="evidence" value="ECO:0007669"/>
    <property type="project" value="UniProtKB-KW"/>
</dbReference>
<feature type="compositionally biased region" description="Low complexity" evidence="7">
    <location>
        <begin position="1251"/>
        <end position="1260"/>
    </location>
</feature>
<keyword evidence="4" id="KW-0539">Nucleus</keyword>
<feature type="region of interest" description="Disordered" evidence="7">
    <location>
        <begin position="381"/>
        <end position="428"/>
    </location>
</feature>
<keyword evidence="2" id="KW-0132">Cell division</keyword>
<evidence type="ECO:0000256" key="5">
    <source>
        <dbReference type="ARBA" id="ARBA00023306"/>
    </source>
</evidence>
<gene>
    <name evidence="8" type="ORF">ABB37_07382</name>
</gene>
<dbReference type="GeneID" id="26907668"/>
<evidence type="ECO:0000256" key="7">
    <source>
        <dbReference type="SAM" id="MobiDB-lite"/>
    </source>
</evidence>
<feature type="region of interest" description="Disordered" evidence="7">
    <location>
        <begin position="227"/>
        <end position="248"/>
    </location>
</feature>
<dbReference type="GO" id="GO:0007064">
    <property type="term" value="P:mitotic sister chromatid cohesion"/>
    <property type="evidence" value="ECO:0007669"/>
    <property type="project" value="InterPro"/>
</dbReference>
<keyword evidence="6" id="KW-0175">Coiled coil</keyword>
<dbReference type="PANTHER" id="PTHR12663">
    <property type="entry name" value="ANDROGEN INDUCED INHIBITOR OF PROLIFERATION AS3 / PDS5-RELATED"/>
    <property type="match status" value="1"/>
</dbReference>
<feature type="compositionally biased region" description="Basic and acidic residues" evidence="7">
    <location>
        <begin position="394"/>
        <end position="409"/>
    </location>
</feature>
<feature type="compositionally biased region" description="Low complexity" evidence="7">
    <location>
        <begin position="1096"/>
        <end position="1113"/>
    </location>
</feature>
<dbReference type="EMBL" id="LGTL01000018">
    <property type="protein sequence ID" value="KPA77038.1"/>
    <property type="molecule type" value="Genomic_DNA"/>
</dbReference>
<feature type="region of interest" description="Disordered" evidence="7">
    <location>
        <begin position="1196"/>
        <end position="1219"/>
    </location>
</feature>
<feature type="coiled-coil region" evidence="6">
    <location>
        <begin position="1784"/>
        <end position="1814"/>
    </location>
</feature>
<evidence type="ECO:0000313" key="8">
    <source>
        <dbReference type="EMBL" id="KPA77038.1"/>
    </source>
</evidence>
<dbReference type="Pfam" id="PF20168">
    <property type="entry name" value="PDS5"/>
    <property type="match status" value="2"/>
</dbReference>
<dbReference type="Proteomes" id="UP000037923">
    <property type="component" value="Unassembled WGS sequence"/>
</dbReference>
<comment type="caution">
    <text evidence="8">The sequence shown here is derived from an EMBL/GenBank/DDBJ whole genome shotgun (WGS) entry which is preliminary data.</text>
</comment>
<dbReference type="SUPFAM" id="SSF48371">
    <property type="entry name" value="ARM repeat"/>
    <property type="match status" value="1"/>
</dbReference>
<evidence type="ECO:0000256" key="2">
    <source>
        <dbReference type="ARBA" id="ARBA00022618"/>
    </source>
</evidence>
<feature type="region of interest" description="Disordered" evidence="7">
    <location>
        <begin position="1606"/>
        <end position="1756"/>
    </location>
</feature>
<dbReference type="VEuPathDB" id="TriTrypDB:LpyrH10_18_1090"/>
<reference evidence="8 9" key="1">
    <citation type="submission" date="2015-07" db="EMBL/GenBank/DDBJ databases">
        <title>High-quality genome of monoxenous trypanosomatid Leptomonas pyrrhocoris.</title>
        <authorList>
            <person name="Flegontov P."/>
            <person name="Butenko A."/>
            <person name="Firsov S."/>
            <person name="Vlcek C."/>
            <person name="Logacheva M.D."/>
            <person name="Field M."/>
            <person name="Filatov D."/>
            <person name="Flegontova O."/>
            <person name="Gerasimov E."/>
            <person name="Jackson A.P."/>
            <person name="Kelly S."/>
            <person name="Opperdoes F."/>
            <person name="O'Reilly A."/>
            <person name="Votypka J."/>
            <person name="Yurchenko V."/>
            <person name="Lukes J."/>
        </authorList>
    </citation>
    <scope>NUCLEOTIDE SEQUENCE [LARGE SCALE GENOMIC DNA]</scope>
    <source>
        <strain evidence="8">H10</strain>
    </source>
</reference>
<feature type="compositionally biased region" description="Low complexity" evidence="7">
    <location>
        <begin position="1670"/>
        <end position="1692"/>
    </location>
</feature>
<keyword evidence="9" id="KW-1185">Reference proteome</keyword>
<feature type="region of interest" description="Disordered" evidence="7">
    <location>
        <begin position="86"/>
        <end position="124"/>
    </location>
</feature>
<dbReference type="GO" id="GO:0005634">
    <property type="term" value="C:nucleus"/>
    <property type="evidence" value="ECO:0007669"/>
    <property type="project" value="UniProtKB-SubCell"/>
</dbReference>
<feature type="region of interest" description="Disordered" evidence="7">
    <location>
        <begin position="1241"/>
        <end position="1269"/>
    </location>
</feature>
<proteinExistence type="predicted"/>
<evidence type="ECO:0000256" key="1">
    <source>
        <dbReference type="ARBA" id="ARBA00004123"/>
    </source>
</evidence>
<accession>A0A0N0DT59</accession>
<protein>
    <recommendedName>
        <fullName evidence="10">Sister chromatid cohesion protein</fullName>
    </recommendedName>
</protein>
<feature type="region of interest" description="Disordered" evidence="7">
    <location>
        <begin position="1091"/>
        <end position="1116"/>
    </location>
</feature>
<organism evidence="8 9">
    <name type="scientific">Leptomonas pyrrhocoris</name>
    <name type="common">Firebug parasite</name>
    <dbReference type="NCBI Taxonomy" id="157538"/>
    <lineage>
        <taxon>Eukaryota</taxon>
        <taxon>Discoba</taxon>
        <taxon>Euglenozoa</taxon>
        <taxon>Kinetoplastea</taxon>
        <taxon>Metakinetoplastina</taxon>
        <taxon>Trypanosomatida</taxon>
        <taxon>Trypanosomatidae</taxon>
        <taxon>Leishmaniinae</taxon>
        <taxon>Leptomonas</taxon>
    </lineage>
</organism>
<feature type="compositionally biased region" description="Low complexity" evidence="7">
    <location>
        <begin position="1701"/>
        <end position="1726"/>
    </location>
</feature>
<evidence type="ECO:0000313" key="9">
    <source>
        <dbReference type="Proteomes" id="UP000037923"/>
    </source>
</evidence>
<dbReference type="InterPro" id="IPR039776">
    <property type="entry name" value="Pds5"/>
</dbReference>
<feature type="compositionally biased region" description="Gly residues" evidence="7">
    <location>
        <begin position="1611"/>
        <end position="1621"/>
    </location>
</feature>
<name>A0A0N0DT59_LEPPY</name>
<dbReference type="InterPro" id="IPR016024">
    <property type="entry name" value="ARM-type_fold"/>
</dbReference>